<dbReference type="GO" id="GO:0006281">
    <property type="term" value="P:DNA repair"/>
    <property type="evidence" value="ECO:0007669"/>
    <property type="project" value="UniProtKB-KW"/>
</dbReference>
<dbReference type="Proteomes" id="UP000483820">
    <property type="component" value="Chromosome IV"/>
</dbReference>
<dbReference type="PANTHER" id="PTHR47642">
    <property type="entry name" value="ATP-DEPENDENT DNA HELICASE"/>
    <property type="match status" value="1"/>
</dbReference>
<sequence length="644" mass="72689">MNFTVVRPKSRYHPYSSKNYVSTLGDRVYGSSKLSRPLCESLSWSKRCETPAKSEWNWDEIKLTSAQEQVFDKMVDHLKSGSQFFDFLSGLAGCGKSVVLGKFANHVRCHYGYKESCAITAYTGMAAQNVQGVTLHSLLRIFPGQKPFTPLSRDTTNQLFNALSRLRVLIIDEISLISALFLAQIDHRLQEIFGSDNPFGGVSVVVFGDFLQLPPVTSSRVPEHVFSCVPGEYRAVRATVTPKSPSRLWGLFNMLELEENIRAKDREEARVLAAIRLGECTETISGFLHHKCRMDGGMPEDIYREIRLLENEDPDKVFMVLAKTCAMVKALNEWVFNHSKKRIVLEPSTESSLTTTGFSLRGERCSLKLVVGKRVMVTHNLPLEGLANGVMARLVRNSREYLVLERLDNQKTVYLDRKLFTDGQRYWHQFPVVMAEAITVHKSQGMTFDGVVIVTEGMNRWSGGIFYTALSRARSLGTSRIVDVDKSARIHENRYEEQLPAMSHYVNNGCGYSVPELAKRSKPQISPTIRRHSSNVKTYDAIQFRDKLRRGVSLENIGPHRVCFYPQPTPSHRNPPNANRPIIFSKLRPYAGDPMHAATLPRNYGLHDTSATWNDRILYNNMGASTVGRGGQNGHIVHGGRWVF</sequence>
<keyword evidence="1" id="KW-0234">DNA repair</keyword>
<proteinExistence type="inferred from homology"/>
<keyword evidence="1" id="KW-0233">DNA recombination</keyword>
<feature type="domain" description="DNA helicase Pif1-like DEAD-box helicase" evidence="2">
    <location>
        <begin position="62"/>
        <end position="266"/>
    </location>
</feature>
<comment type="caution">
    <text evidence="3">The sequence shown here is derived from an EMBL/GenBank/DDBJ whole genome shotgun (WGS) entry which is preliminary data.</text>
</comment>
<dbReference type="PANTHER" id="PTHR47642:SF5">
    <property type="entry name" value="ATP-DEPENDENT DNA HELICASE"/>
    <property type="match status" value="1"/>
</dbReference>
<keyword evidence="1" id="KW-0347">Helicase</keyword>
<dbReference type="GO" id="GO:0016787">
    <property type="term" value="F:hydrolase activity"/>
    <property type="evidence" value="ECO:0007669"/>
    <property type="project" value="UniProtKB-KW"/>
</dbReference>
<dbReference type="GeneID" id="9814770"/>
<accession>A0A6A5GMU0</accession>
<name>A0A6A5GMU0_CAERE</name>
<dbReference type="CTD" id="9814770"/>
<evidence type="ECO:0000313" key="4">
    <source>
        <dbReference type="Proteomes" id="UP000483820"/>
    </source>
</evidence>
<evidence type="ECO:0000259" key="2">
    <source>
        <dbReference type="Pfam" id="PF05970"/>
    </source>
</evidence>
<dbReference type="KEGG" id="crq:GCK72_013091"/>
<protein>
    <recommendedName>
        <fullName evidence="1">ATP-dependent DNA helicase</fullName>
        <ecNumber evidence="1">5.6.2.3</ecNumber>
    </recommendedName>
</protein>
<dbReference type="EMBL" id="WUAV01000004">
    <property type="protein sequence ID" value="KAF1756637.1"/>
    <property type="molecule type" value="Genomic_DNA"/>
</dbReference>
<evidence type="ECO:0000313" key="3">
    <source>
        <dbReference type="EMBL" id="KAF1756637.1"/>
    </source>
</evidence>
<dbReference type="GO" id="GO:0000723">
    <property type="term" value="P:telomere maintenance"/>
    <property type="evidence" value="ECO:0007669"/>
    <property type="project" value="InterPro"/>
</dbReference>
<evidence type="ECO:0000256" key="1">
    <source>
        <dbReference type="RuleBase" id="RU363044"/>
    </source>
</evidence>
<dbReference type="InterPro" id="IPR051055">
    <property type="entry name" value="PIF1_helicase"/>
</dbReference>
<dbReference type="InterPro" id="IPR027417">
    <property type="entry name" value="P-loop_NTPase"/>
</dbReference>
<keyword evidence="1" id="KW-0067">ATP-binding</keyword>
<dbReference type="GO" id="GO:0006310">
    <property type="term" value="P:DNA recombination"/>
    <property type="evidence" value="ECO:0007669"/>
    <property type="project" value="UniProtKB-KW"/>
</dbReference>
<dbReference type="InterPro" id="IPR010285">
    <property type="entry name" value="DNA_helicase_pif1-like_DEAD"/>
</dbReference>
<dbReference type="Pfam" id="PF05970">
    <property type="entry name" value="PIF1"/>
    <property type="match status" value="1"/>
</dbReference>
<comment type="cofactor">
    <cofactor evidence="1">
        <name>Mg(2+)</name>
        <dbReference type="ChEBI" id="CHEBI:18420"/>
    </cofactor>
</comment>
<dbReference type="RefSeq" id="XP_053584406.1">
    <property type="nucleotide sequence ID" value="XM_053729634.1"/>
</dbReference>
<reference evidence="3 4" key="1">
    <citation type="submission" date="2019-12" db="EMBL/GenBank/DDBJ databases">
        <title>Chromosome-level assembly of the Caenorhabditis remanei genome.</title>
        <authorList>
            <person name="Teterina A.A."/>
            <person name="Willis J.H."/>
            <person name="Phillips P.C."/>
        </authorList>
    </citation>
    <scope>NUCLEOTIDE SEQUENCE [LARGE SCALE GENOMIC DNA]</scope>
    <source>
        <strain evidence="3 4">PX506</strain>
        <tissue evidence="3">Whole organism</tissue>
    </source>
</reference>
<gene>
    <name evidence="3" type="ORF">GCK72_013091</name>
</gene>
<dbReference type="CDD" id="cd18809">
    <property type="entry name" value="SF1_C_RecD"/>
    <property type="match status" value="1"/>
</dbReference>
<dbReference type="AlphaFoldDB" id="A0A6A5GMU0"/>
<dbReference type="GO" id="GO:0043139">
    <property type="term" value="F:5'-3' DNA helicase activity"/>
    <property type="evidence" value="ECO:0007669"/>
    <property type="project" value="UniProtKB-EC"/>
</dbReference>
<comment type="catalytic activity">
    <reaction evidence="1">
        <text>ATP + H2O = ADP + phosphate + H(+)</text>
        <dbReference type="Rhea" id="RHEA:13065"/>
        <dbReference type="ChEBI" id="CHEBI:15377"/>
        <dbReference type="ChEBI" id="CHEBI:15378"/>
        <dbReference type="ChEBI" id="CHEBI:30616"/>
        <dbReference type="ChEBI" id="CHEBI:43474"/>
        <dbReference type="ChEBI" id="CHEBI:456216"/>
        <dbReference type="EC" id="5.6.2.3"/>
    </reaction>
</comment>
<dbReference type="GO" id="GO:0005524">
    <property type="term" value="F:ATP binding"/>
    <property type="evidence" value="ECO:0007669"/>
    <property type="project" value="UniProtKB-KW"/>
</dbReference>
<keyword evidence="1" id="KW-0547">Nucleotide-binding</keyword>
<comment type="similarity">
    <text evidence="1">Belongs to the helicase family.</text>
</comment>
<keyword evidence="1" id="KW-0378">Hydrolase</keyword>
<dbReference type="SUPFAM" id="SSF52540">
    <property type="entry name" value="P-loop containing nucleoside triphosphate hydrolases"/>
    <property type="match status" value="2"/>
</dbReference>
<organism evidence="3 4">
    <name type="scientific">Caenorhabditis remanei</name>
    <name type="common">Caenorhabditis vulgaris</name>
    <dbReference type="NCBI Taxonomy" id="31234"/>
    <lineage>
        <taxon>Eukaryota</taxon>
        <taxon>Metazoa</taxon>
        <taxon>Ecdysozoa</taxon>
        <taxon>Nematoda</taxon>
        <taxon>Chromadorea</taxon>
        <taxon>Rhabditida</taxon>
        <taxon>Rhabditina</taxon>
        <taxon>Rhabditomorpha</taxon>
        <taxon>Rhabditoidea</taxon>
        <taxon>Rhabditidae</taxon>
        <taxon>Peloderinae</taxon>
        <taxon>Caenorhabditis</taxon>
    </lineage>
</organism>
<dbReference type="EC" id="5.6.2.3" evidence="1"/>
<keyword evidence="1" id="KW-0227">DNA damage</keyword>
<dbReference type="Gene3D" id="3.40.50.300">
    <property type="entry name" value="P-loop containing nucleotide triphosphate hydrolases"/>
    <property type="match status" value="2"/>
</dbReference>